<organism evidence="2">
    <name type="scientific">Solanum lycopersicum</name>
    <name type="common">Tomato</name>
    <name type="synonym">Lycopersicon esculentum</name>
    <dbReference type="NCBI Taxonomy" id="4081"/>
    <lineage>
        <taxon>Eukaryota</taxon>
        <taxon>Viridiplantae</taxon>
        <taxon>Streptophyta</taxon>
        <taxon>Embryophyta</taxon>
        <taxon>Tracheophyta</taxon>
        <taxon>Spermatophyta</taxon>
        <taxon>Magnoliopsida</taxon>
        <taxon>eudicotyledons</taxon>
        <taxon>Gunneridae</taxon>
        <taxon>Pentapetalae</taxon>
        <taxon>asterids</taxon>
        <taxon>lamiids</taxon>
        <taxon>Solanales</taxon>
        <taxon>Solanaceae</taxon>
        <taxon>Solanoideae</taxon>
        <taxon>Solaneae</taxon>
        <taxon>Solanum</taxon>
        <taxon>Solanum subgen. Lycopersicon</taxon>
    </lineage>
</organism>
<dbReference type="Gramene" id="Solyc06g024245.1.1">
    <property type="protein sequence ID" value="Solyc06g024245.1.1"/>
    <property type="gene ID" value="Solyc06g024245.1"/>
</dbReference>
<evidence type="ECO:0000313" key="2">
    <source>
        <dbReference type="EnsemblPlants" id="Solyc06g024245.1.1"/>
    </source>
</evidence>
<dbReference type="EnsemblPlants" id="Solyc06g024245.1.1">
    <property type="protein sequence ID" value="Solyc06g024245.1.1"/>
    <property type="gene ID" value="Solyc06g024245.1"/>
</dbReference>
<reference evidence="2" key="1">
    <citation type="journal article" date="2012" name="Nature">
        <title>The tomato genome sequence provides insights into fleshy fruit evolution.</title>
        <authorList>
            <consortium name="Tomato Genome Consortium"/>
        </authorList>
    </citation>
    <scope>NUCLEOTIDE SEQUENCE [LARGE SCALE GENOMIC DNA]</scope>
    <source>
        <strain evidence="2">cv. Heinz 1706</strain>
    </source>
</reference>
<feature type="region of interest" description="Disordered" evidence="1">
    <location>
        <begin position="1"/>
        <end position="22"/>
    </location>
</feature>
<accession>A0A3Q7GT67</accession>
<evidence type="ECO:0000256" key="1">
    <source>
        <dbReference type="SAM" id="MobiDB-lite"/>
    </source>
</evidence>
<evidence type="ECO:0000313" key="3">
    <source>
        <dbReference type="Proteomes" id="UP000004994"/>
    </source>
</evidence>
<dbReference type="Proteomes" id="UP000004994">
    <property type="component" value="Chromosome 6"/>
</dbReference>
<dbReference type="InParanoid" id="A0A3Q7GT67"/>
<name>A0A3Q7GT67_SOLLC</name>
<reference evidence="2" key="2">
    <citation type="submission" date="2019-01" db="UniProtKB">
        <authorList>
            <consortium name="EnsemblPlants"/>
        </authorList>
    </citation>
    <scope>IDENTIFICATION</scope>
    <source>
        <strain evidence="2">cv. Heinz 1706</strain>
    </source>
</reference>
<sequence length="132" mass="14172">MRLLSAHRPAVGAYGPQGHMSLAKSSRRKRHGDCLEVQFPSTGGHVRCKGANGSAYATRLRPSSICQGLRRTGVDSKIRPWTALTVERLREWHAITPVDSTHGRTMSDLSAITALGQHTGSDNGGLGMTSLP</sequence>
<keyword evidence="3" id="KW-1185">Reference proteome</keyword>
<proteinExistence type="predicted"/>
<protein>
    <submittedName>
        <fullName evidence="2">Uncharacterized protein</fullName>
    </submittedName>
</protein>
<dbReference type="AlphaFoldDB" id="A0A3Q7GT67"/>